<evidence type="ECO:0000313" key="1">
    <source>
        <dbReference type="EMBL" id="CAB4814688.1"/>
    </source>
</evidence>
<organism evidence="1">
    <name type="scientific">freshwater metagenome</name>
    <dbReference type="NCBI Taxonomy" id="449393"/>
    <lineage>
        <taxon>unclassified sequences</taxon>
        <taxon>metagenomes</taxon>
        <taxon>ecological metagenomes</taxon>
    </lineage>
</organism>
<sequence>MDVDAKDLEEHLSEYLAHVAAGIAIRVTDGGAPIALISPVSTSGTLRRGIEAGSIRPPKRFGRVGAIEPATSSRRIADVLAEDRGA</sequence>
<dbReference type="EMBL" id="CAFBON010000144">
    <property type="protein sequence ID" value="CAB4995052.1"/>
    <property type="molecule type" value="Genomic_DNA"/>
</dbReference>
<reference evidence="1" key="1">
    <citation type="submission" date="2020-05" db="EMBL/GenBank/DDBJ databases">
        <authorList>
            <person name="Chiriac C."/>
            <person name="Salcher M."/>
            <person name="Ghai R."/>
            <person name="Kavagutti S V."/>
        </authorList>
    </citation>
    <scope>NUCLEOTIDE SEQUENCE</scope>
</reference>
<dbReference type="EMBL" id="CAFAAJ010000132">
    <property type="protein sequence ID" value="CAB4814688.1"/>
    <property type="molecule type" value="Genomic_DNA"/>
</dbReference>
<dbReference type="AlphaFoldDB" id="A0A6J6Z6A0"/>
<accession>A0A6J6Z6A0</accession>
<protein>
    <submittedName>
        <fullName evidence="1">Unannotated protein</fullName>
    </submittedName>
</protein>
<evidence type="ECO:0000313" key="2">
    <source>
        <dbReference type="EMBL" id="CAB4995052.1"/>
    </source>
</evidence>
<gene>
    <name evidence="1" type="ORF">UFOPK3001_01805</name>
    <name evidence="2" type="ORF">UFOPK3954_01406</name>
</gene>
<name>A0A6J6Z6A0_9ZZZZ</name>
<proteinExistence type="predicted"/>